<dbReference type="PANTHER" id="PTHR10989">
    <property type="entry name" value="ANDROGEN-INDUCED PROTEIN 1-RELATED"/>
    <property type="match status" value="1"/>
</dbReference>
<dbReference type="KEGG" id="cten:18246617"/>
<keyword evidence="2 5" id="KW-0812">Transmembrane</keyword>
<dbReference type="HOGENOM" id="CLU_087038_0_0_1"/>
<keyword evidence="7" id="KW-1185">Reference proteome</keyword>
<feature type="transmembrane region" description="Helical" evidence="5">
    <location>
        <begin position="53"/>
        <end position="74"/>
    </location>
</feature>
<evidence type="ECO:0000256" key="5">
    <source>
        <dbReference type="SAM" id="Phobius"/>
    </source>
</evidence>
<dbReference type="PANTHER" id="PTHR10989:SF16">
    <property type="entry name" value="AT02829P-RELATED"/>
    <property type="match status" value="1"/>
</dbReference>
<dbReference type="Proteomes" id="UP000000707">
    <property type="component" value="Unassembled WGS sequence"/>
</dbReference>
<dbReference type="eggNOG" id="KOG3989">
    <property type="taxonomic scope" value="Eukaryota"/>
</dbReference>
<dbReference type="GO" id="GO:0016020">
    <property type="term" value="C:membrane"/>
    <property type="evidence" value="ECO:0007669"/>
    <property type="project" value="InterPro"/>
</dbReference>
<keyword evidence="4 5" id="KW-0472">Membrane</keyword>
<dbReference type="Pfam" id="PF04750">
    <property type="entry name" value="Far-17a_AIG1"/>
    <property type="match status" value="1"/>
</dbReference>
<evidence type="ECO:0000313" key="7">
    <source>
        <dbReference type="Proteomes" id="UP000000707"/>
    </source>
</evidence>
<feature type="transmembrane region" description="Helical" evidence="5">
    <location>
        <begin position="156"/>
        <end position="174"/>
    </location>
</feature>
<name>G3AY66_CANTC</name>
<reference evidence="6 7" key="1">
    <citation type="journal article" date="2011" name="Proc. Natl. Acad. Sci. U.S.A.">
        <title>Comparative genomics of xylose-fermenting fungi for enhanced biofuel production.</title>
        <authorList>
            <person name="Wohlbach D.J."/>
            <person name="Kuo A."/>
            <person name="Sato T.K."/>
            <person name="Potts K.M."/>
            <person name="Salamov A.A."/>
            <person name="LaButti K.M."/>
            <person name="Sun H."/>
            <person name="Clum A."/>
            <person name="Pangilinan J.L."/>
            <person name="Lindquist E.A."/>
            <person name="Lucas S."/>
            <person name="Lapidus A."/>
            <person name="Jin M."/>
            <person name="Gunawan C."/>
            <person name="Balan V."/>
            <person name="Dale B.E."/>
            <person name="Jeffries T.W."/>
            <person name="Zinkel R."/>
            <person name="Barry K.W."/>
            <person name="Grigoriev I.V."/>
            <person name="Gasch A.P."/>
        </authorList>
    </citation>
    <scope>NUCLEOTIDE SEQUENCE [LARGE SCALE GENOMIC DNA]</scope>
    <source>
        <strain evidence="6">ATCC 10573</strain>
        <strain evidence="7">ATCC 10573 / BCRC 21748 / CBS 615 / JCM 9827 / NBRC 10315 / NRRL Y-1498 / VKM Y-70</strain>
    </source>
</reference>
<feature type="transmembrane region" description="Helical" evidence="5">
    <location>
        <begin position="194"/>
        <end position="217"/>
    </location>
</feature>
<evidence type="ECO:0000256" key="4">
    <source>
        <dbReference type="ARBA" id="ARBA00023136"/>
    </source>
</evidence>
<dbReference type="RefSeq" id="XP_006684749.1">
    <property type="nucleotide sequence ID" value="XM_006684686.1"/>
</dbReference>
<dbReference type="GeneID" id="18246617"/>
<evidence type="ECO:0000256" key="3">
    <source>
        <dbReference type="ARBA" id="ARBA00022989"/>
    </source>
</evidence>
<dbReference type="OrthoDB" id="1898221at2759"/>
<gene>
    <name evidence="6" type="ORF">CANTEDRAFT_112647</name>
</gene>
<feature type="transmembrane region" description="Helical" evidence="5">
    <location>
        <begin position="12"/>
        <end position="33"/>
    </location>
</feature>
<evidence type="ECO:0008006" key="8">
    <source>
        <dbReference type="Google" id="ProtNLM"/>
    </source>
</evidence>
<dbReference type="STRING" id="590646.G3AY66"/>
<feature type="transmembrane region" description="Helical" evidence="5">
    <location>
        <begin position="125"/>
        <end position="144"/>
    </location>
</feature>
<dbReference type="GO" id="GO:0012505">
    <property type="term" value="C:endomembrane system"/>
    <property type="evidence" value="ECO:0007669"/>
    <property type="project" value="UniProtKB-SubCell"/>
</dbReference>
<evidence type="ECO:0000313" key="6">
    <source>
        <dbReference type="EMBL" id="EGV66175.1"/>
    </source>
</evidence>
<organism evidence="7">
    <name type="scientific">Candida tenuis (strain ATCC 10573 / BCRC 21748 / CBS 615 / JCM 9827 / NBRC 10315 / NRRL Y-1498 / VKM Y-70)</name>
    <name type="common">Yeast</name>
    <name type="synonym">Yamadazyma tenuis</name>
    <dbReference type="NCBI Taxonomy" id="590646"/>
    <lineage>
        <taxon>Eukaryota</taxon>
        <taxon>Fungi</taxon>
        <taxon>Dikarya</taxon>
        <taxon>Ascomycota</taxon>
        <taxon>Saccharomycotina</taxon>
        <taxon>Pichiomycetes</taxon>
        <taxon>Debaryomycetaceae</taxon>
        <taxon>Yamadazyma</taxon>
    </lineage>
</organism>
<comment type="subcellular location">
    <subcellularLocation>
        <location evidence="1">Endomembrane system</location>
        <topology evidence="1">Multi-pass membrane protein</topology>
    </subcellularLocation>
</comment>
<dbReference type="EMBL" id="GL996512">
    <property type="protein sequence ID" value="EGV66174.1"/>
    <property type="molecule type" value="Genomic_DNA"/>
</dbReference>
<evidence type="ECO:0000256" key="2">
    <source>
        <dbReference type="ARBA" id="ARBA00022692"/>
    </source>
</evidence>
<dbReference type="InterPro" id="IPR006838">
    <property type="entry name" value="ADTRP_AIG1"/>
</dbReference>
<accession>G3AY66</accession>
<feature type="transmembrane region" description="Helical" evidence="5">
    <location>
        <begin position="86"/>
        <end position="105"/>
    </location>
</feature>
<keyword evidence="3 5" id="KW-1133">Transmembrane helix</keyword>
<evidence type="ECO:0000256" key="1">
    <source>
        <dbReference type="ARBA" id="ARBA00004127"/>
    </source>
</evidence>
<dbReference type="AlphaFoldDB" id="G3AY66"/>
<protein>
    <recommendedName>
        <fullName evidence="8">FAR-17a/AIG1-like protein</fullName>
    </recommendedName>
</protein>
<dbReference type="EMBL" id="GL996512">
    <property type="protein sequence ID" value="EGV66175.1"/>
    <property type="molecule type" value="Genomic_DNA"/>
</dbReference>
<sequence>MSSDTRNINRRTVGNRVILAIDVISTAIGLYGLYEISLIELPAPLRGAGKWQFLTNLSLLFSILTFSVGIISHLTRSEAIFQLKNFLHVISFVAEAVVTSVYWPLRLFFLHYLVNDGNIRIKLTVDLAIHFMPFVSLAIDFFFFMPNFTIKTRSAFLLFISLTSAYWFWLNSIIDLERGGIFPYAFLNIGNNLTRLIIFWVIGFSAFLQFLLMRFLYNSFVGVSAIKQKIQ</sequence>
<proteinExistence type="predicted"/>